<accession>A0ABU8YIQ0</accession>
<reference evidence="1 2" key="1">
    <citation type="journal article" date="2020" name="Harmful Algae">
        <title>Molecular and morphological characterization of a novel dihydroanatoxin-a producing Microcoleus species (cyanobacteria) from the Russian River, California, USA.</title>
        <authorList>
            <person name="Conklin K.Y."/>
            <person name="Stancheva R."/>
            <person name="Otten T.G."/>
            <person name="Fadness R."/>
            <person name="Boyer G.L."/>
            <person name="Read B."/>
            <person name="Zhang X."/>
            <person name="Sheath R.G."/>
        </authorList>
    </citation>
    <scope>NUCLEOTIDE SEQUENCE [LARGE SCALE GENOMIC DNA]</scope>
    <source>
        <strain evidence="1 2">PTRS2</strain>
    </source>
</reference>
<evidence type="ECO:0000313" key="1">
    <source>
        <dbReference type="EMBL" id="MEK0184248.1"/>
    </source>
</evidence>
<proteinExistence type="predicted"/>
<gene>
    <name evidence="1" type="ORF">WMG39_05215</name>
</gene>
<evidence type="ECO:0000313" key="2">
    <source>
        <dbReference type="Proteomes" id="UP001384579"/>
    </source>
</evidence>
<sequence length="66" mass="7384">MNTDNTGEKILNMEPAFSNLSAEDLENLDVEELEQRLELAAIDYTSSSFFAGPPLPSCKQMKSWIC</sequence>
<comment type="caution">
    <text evidence="1">The sequence shown here is derived from an EMBL/GenBank/DDBJ whole genome shotgun (WGS) entry which is preliminary data.</text>
</comment>
<dbReference type="Proteomes" id="UP001384579">
    <property type="component" value="Unassembled WGS sequence"/>
</dbReference>
<keyword evidence="2" id="KW-1185">Reference proteome</keyword>
<dbReference type="RefSeq" id="WP_340518798.1">
    <property type="nucleotide sequence ID" value="NZ_JBBLXS010000041.1"/>
</dbReference>
<name>A0ABU8YIQ0_9CYAN</name>
<protein>
    <submittedName>
        <fullName evidence="1">Uncharacterized protein</fullName>
    </submittedName>
</protein>
<dbReference type="EMBL" id="JBBLXS010000041">
    <property type="protein sequence ID" value="MEK0184248.1"/>
    <property type="molecule type" value="Genomic_DNA"/>
</dbReference>
<organism evidence="1 2">
    <name type="scientific">Microcoleus anatoxicus PTRS2</name>
    <dbReference type="NCBI Taxonomy" id="2705321"/>
    <lineage>
        <taxon>Bacteria</taxon>
        <taxon>Bacillati</taxon>
        <taxon>Cyanobacteriota</taxon>
        <taxon>Cyanophyceae</taxon>
        <taxon>Oscillatoriophycideae</taxon>
        <taxon>Oscillatoriales</taxon>
        <taxon>Microcoleaceae</taxon>
        <taxon>Microcoleus</taxon>
        <taxon>Microcoleus anatoxicus</taxon>
    </lineage>
</organism>